<gene>
    <name evidence="2" type="ORF">GCK72_003212</name>
</gene>
<evidence type="ECO:0000313" key="2">
    <source>
        <dbReference type="EMBL" id="KAF1771386.1"/>
    </source>
</evidence>
<feature type="region of interest" description="Disordered" evidence="1">
    <location>
        <begin position="56"/>
        <end position="87"/>
    </location>
</feature>
<evidence type="ECO:0000313" key="3">
    <source>
        <dbReference type="Proteomes" id="UP000483820"/>
    </source>
</evidence>
<name>A0A6A5HWT6_CAERE</name>
<proteinExistence type="predicted"/>
<dbReference type="CTD" id="78773555"/>
<protein>
    <submittedName>
        <fullName evidence="2">Uncharacterized protein</fullName>
    </submittedName>
</protein>
<dbReference type="GeneID" id="78773555"/>
<dbReference type="Proteomes" id="UP000483820">
    <property type="component" value="Chromosome I"/>
</dbReference>
<feature type="compositionally biased region" description="Acidic residues" evidence="1">
    <location>
        <begin position="74"/>
        <end position="87"/>
    </location>
</feature>
<feature type="compositionally biased region" description="Basic and acidic residues" evidence="1">
    <location>
        <begin position="56"/>
        <end position="73"/>
    </location>
</feature>
<comment type="caution">
    <text evidence="2">The sequence shown here is derived from an EMBL/GenBank/DDBJ whole genome shotgun (WGS) entry which is preliminary data.</text>
</comment>
<reference evidence="2 3" key="1">
    <citation type="submission" date="2019-12" db="EMBL/GenBank/DDBJ databases">
        <title>Chromosome-level assembly of the Caenorhabditis remanei genome.</title>
        <authorList>
            <person name="Teterina A.A."/>
            <person name="Willis J.H."/>
            <person name="Phillips P.C."/>
        </authorList>
    </citation>
    <scope>NUCLEOTIDE SEQUENCE [LARGE SCALE GENOMIC DNA]</scope>
    <source>
        <strain evidence="2 3">PX506</strain>
        <tissue evidence="2">Whole organism</tissue>
    </source>
</reference>
<dbReference type="RefSeq" id="XP_053592531.1">
    <property type="nucleotide sequence ID" value="XM_053723886.1"/>
</dbReference>
<sequence>MKNPGKIGPKSATETPILNFASRKKILDAPSGKRGTVPQFVTKKKAKKMYKKMTHDARDNFRKMQEELAAEKEGDGDDGDEDVEMDD</sequence>
<organism evidence="2 3">
    <name type="scientific">Caenorhabditis remanei</name>
    <name type="common">Caenorhabditis vulgaris</name>
    <dbReference type="NCBI Taxonomy" id="31234"/>
    <lineage>
        <taxon>Eukaryota</taxon>
        <taxon>Metazoa</taxon>
        <taxon>Ecdysozoa</taxon>
        <taxon>Nematoda</taxon>
        <taxon>Chromadorea</taxon>
        <taxon>Rhabditida</taxon>
        <taxon>Rhabditina</taxon>
        <taxon>Rhabditomorpha</taxon>
        <taxon>Rhabditoidea</taxon>
        <taxon>Rhabditidae</taxon>
        <taxon>Peloderinae</taxon>
        <taxon>Caenorhabditis</taxon>
    </lineage>
</organism>
<accession>A0A6A5HWT6</accession>
<evidence type="ECO:0000256" key="1">
    <source>
        <dbReference type="SAM" id="MobiDB-lite"/>
    </source>
</evidence>
<dbReference type="EMBL" id="WUAV01000001">
    <property type="protein sequence ID" value="KAF1771386.1"/>
    <property type="molecule type" value="Genomic_DNA"/>
</dbReference>
<dbReference type="AlphaFoldDB" id="A0A6A5HWT6"/>
<dbReference type="KEGG" id="crq:GCK72_003212"/>